<evidence type="ECO:0000256" key="2">
    <source>
        <dbReference type="ARBA" id="ARBA00009399"/>
    </source>
</evidence>
<dbReference type="Proteomes" id="UP000659344">
    <property type="component" value="Unassembled WGS sequence"/>
</dbReference>
<organism evidence="8 9">
    <name type="scientific">Paenibacillus segetis</name>
    <dbReference type="NCBI Taxonomy" id="1325360"/>
    <lineage>
        <taxon>Bacteria</taxon>
        <taxon>Bacillati</taxon>
        <taxon>Bacillota</taxon>
        <taxon>Bacilli</taxon>
        <taxon>Bacillales</taxon>
        <taxon>Paenibacillaceae</taxon>
        <taxon>Paenibacillus</taxon>
    </lineage>
</organism>
<sequence length="143" mass="16217">MSVKSLKKPIEQFLKFNLVGLVNTGIDFVIFTLLLWLGVFALLAQCISYAAGTLNSYFMNKRLTFNDRIDHQQKFDIAKFTKFALINLVVLGCSLPLLSLLIHQVGLHPILAKLIVTCGTVIINFFATRKWVFVEKHGRKSEM</sequence>
<dbReference type="RefSeq" id="WP_188542327.1">
    <property type="nucleotide sequence ID" value="NZ_BMFT01000005.1"/>
</dbReference>
<dbReference type="EMBL" id="BMFT01000005">
    <property type="protein sequence ID" value="GGH38753.1"/>
    <property type="molecule type" value="Genomic_DNA"/>
</dbReference>
<keyword evidence="9" id="KW-1185">Reference proteome</keyword>
<evidence type="ECO:0000256" key="5">
    <source>
        <dbReference type="ARBA" id="ARBA00023136"/>
    </source>
</evidence>
<reference evidence="9" key="1">
    <citation type="journal article" date="2019" name="Int. J. Syst. Evol. Microbiol.">
        <title>The Global Catalogue of Microorganisms (GCM) 10K type strain sequencing project: providing services to taxonomists for standard genome sequencing and annotation.</title>
        <authorList>
            <consortium name="The Broad Institute Genomics Platform"/>
            <consortium name="The Broad Institute Genome Sequencing Center for Infectious Disease"/>
            <person name="Wu L."/>
            <person name="Ma J."/>
        </authorList>
    </citation>
    <scope>NUCLEOTIDE SEQUENCE [LARGE SCALE GENOMIC DNA]</scope>
    <source>
        <strain evidence="9">CGMCC 1.12769</strain>
    </source>
</reference>
<name>A0ABQ1YWK7_9BACL</name>
<comment type="caution">
    <text evidence="8">The sequence shown here is derived from an EMBL/GenBank/DDBJ whole genome shotgun (WGS) entry which is preliminary data.</text>
</comment>
<feature type="transmembrane region" description="Helical" evidence="6">
    <location>
        <begin position="28"/>
        <end position="52"/>
    </location>
</feature>
<evidence type="ECO:0000259" key="7">
    <source>
        <dbReference type="Pfam" id="PF04138"/>
    </source>
</evidence>
<evidence type="ECO:0000256" key="6">
    <source>
        <dbReference type="SAM" id="Phobius"/>
    </source>
</evidence>
<proteinExistence type="inferred from homology"/>
<keyword evidence="4 6" id="KW-1133">Transmembrane helix</keyword>
<protein>
    <submittedName>
        <fullName evidence="8">Polysaccharide biosynthesis protein GtrA</fullName>
    </submittedName>
</protein>
<evidence type="ECO:0000256" key="1">
    <source>
        <dbReference type="ARBA" id="ARBA00004141"/>
    </source>
</evidence>
<evidence type="ECO:0000256" key="3">
    <source>
        <dbReference type="ARBA" id="ARBA00022692"/>
    </source>
</evidence>
<accession>A0ABQ1YWK7</accession>
<comment type="subcellular location">
    <subcellularLocation>
        <location evidence="1">Membrane</location>
        <topology evidence="1">Multi-pass membrane protein</topology>
    </subcellularLocation>
</comment>
<dbReference type="InterPro" id="IPR007267">
    <property type="entry name" value="GtrA_DPMS_TM"/>
</dbReference>
<keyword evidence="5 6" id="KW-0472">Membrane</keyword>
<dbReference type="PANTHER" id="PTHR38459">
    <property type="entry name" value="PROPHAGE BACTOPRENOL-LINKED GLUCOSE TRANSLOCASE HOMOLOG"/>
    <property type="match status" value="1"/>
</dbReference>
<evidence type="ECO:0000313" key="9">
    <source>
        <dbReference type="Proteomes" id="UP000659344"/>
    </source>
</evidence>
<evidence type="ECO:0000313" key="8">
    <source>
        <dbReference type="EMBL" id="GGH38753.1"/>
    </source>
</evidence>
<dbReference type="PANTHER" id="PTHR38459:SF1">
    <property type="entry name" value="PROPHAGE BACTOPRENOL-LINKED GLUCOSE TRANSLOCASE HOMOLOG"/>
    <property type="match status" value="1"/>
</dbReference>
<feature type="transmembrane region" description="Helical" evidence="6">
    <location>
        <begin position="110"/>
        <end position="127"/>
    </location>
</feature>
<comment type="similarity">
    <text evidence="2">Belongs to the GtrA family.</text>
</comment>
<gene>
    <name evidence="8" type="ORF">GCM10008013_47060</name>
</gene>
<keyword evidence="3 6" id="KW-0812">Transmembrane</keyword>
<feature type="transmembrane region" description="Helical" evidence="6">
    <location>
        <begin position="83"/>
        <end position="104"/>
    </location>
</feature>
<feature type="domain" description="GtrA/DPMS transmembrane" evidence="7">
    <location>
        <begin position="15"/>
        <end position="133"/>
    </location>
</feature>
<dbReference type="InterPro" id="IPR051401">
    <property type="entry name" value="GtrA_CellWall_Glycosyl"/>
</dbReference>
<dbReference type="Pfam" id="PF04138">
    <property type="entry name" value="GtrA_DPMS_TM"/>
    <property type="match status" value="1"/>
</dbReference>
<evidence type="ECO:0000256" key="4">
    <source>
        <dbReference type="ARBA" id="ARBA00022989"/>
    </source>
</evidence>